<evidence type="ECO:0000313" key="3">
    <source>
        <dbReference type="Proteomes" id="UP000235786"/>
    </source>
</evidence>
<dbReference type="AlphaFoldDB" id="A0A2J6RZJ2"/>
<evidence type="ECO:0000256" key="1">
    <source>
        <dbReference type="SAM" id="Phobius"/>
    </source>
</evidence>
<feature type="transmembrane region" description="Helical" evidence="1">
    <location>
        <begin position="196"/>
        <end position="216"/>
    </location>
</feature>
<organism evidence="2 3">
    <name type="scientific">Hyaloscypha variabilis (strain UAMH 11265 / GT02V1 / F)</name>
    <name type="common">Meliniomyces variabilis</name>
    <dbReference type="NCBI Taxonomy" id="1149755"/>
    <lineage>
        <taxon>Eukaryota</taxon>
        <taxon>Fungi</taxon>
        <taxon>Dikarya</taxon>
        <taxon>Ascomycota</taxon>
        <taxon>Pezizomycotina</taxon>
        <taxon>Leotiomycetes</taxon>
        <taxon>Helotiales</taxon>
        <taxon>Hyaloscyphaceae</taxon>
        <taxon>Hyaloscypha</taxon>
        <taxon>Hyaloscypha variabilis</taxon>
    </lineage>
</organism>
<feature type="transmembrane region" description="Helical" evidence="1">
    <location>
        <begin position="326"/>
        <end position="346"/>
    </location>
</feature>
<keyword evidence="1" id="KW-0472">Membrane</keyword>
<gene>
    <name evidence="2" type="ORF">L207DRAFT_552371</name>
</gene>
<name>A0A2J6RZJ2_HYAVF</name>
<dbReference type="OrthoDB" id="3363151at2759"/>
<protein>
    <recommendedName>
        <fullName evidence="4">Acyltransferase 3 domain-containing protein</fullName>
    </recommendedName>
</protein>
<feature type="transmembrane region" description="Helical" evidence="1">
    <location>
        <begin position="264"/>
        <end position="286"/>
    </location>
</feature>
<dbReference type="Proteomes" id="UP000235786">
    <property type="component" value="Unassembled WGS sequence"/>
</dbReference>
<dbReference type="STRING" id="1149755.A0A2J6RZJ2"/>
<feature type="transmembrane region" description="Helical" evidence="1">
    <location>
        <begin position="228"/>
        <end position="252"/>
    </location>
</feature>
<reference evidence="2 3" key="1">
    <citation type="submission" date="2016-04" db="EMBL/GenBank/DDBJ databases">
        <title>A degradative enzymes factory behind the ericoid mycorrhizal symbiosis.</title>
        <authorList>
            <consortium name="DOE Joint Genome Institute"/>
            <person name="Martino E."/>
            <person name="Morin E."/>
            <person name="Grelet G."/>
            <person name="Kuo A."/>
            <person name="Kohler A."/>
            <person name="Daghino S."/>
            <person name="Barry K."/>
            <person name="Choi C."/>
            <person name="Cichocki N."/>
            <person name="Clum A."/>
            <person name="Copeland A."/>
            <person name="Hainaut M."/>
            <person name="Haridas S."/>
            <person name="Labutti K."/>
            <person name="Lindquist E."/>
            <person name="Lipzen A."/>
            <person name="Khouja H.-R."/>
            <person name="Murat C."/>
            <person name="Ohm R."/>
            <person name="Olson A."/>
            <person name="Spatafora J."/>
            <person name="Veneault-Fourrey C."/>
            <person name="Henrissat B."/>
            <person name="Grigoriev I."/>
            <person name="Martin F."/>
            <person name="Perotto S."/>
        </authorList>
    </citation>
    <scope>NUCLEOTIDE SEQUENCE [LARGE SCALE GENOMIC DNA]</scope>
    <source>
        <strain evidence="2 3">F</strain>
    </source>
</reference>
<proteinExistence type="predicted"/>
<sequence length="419" mass="47544">METILGIALPKNLLPSSSSSDLDGLLYLTGLKGLFVLQSFIWVYLHTFVPTLVSAQSSDLDVPGTTWQTILRKTLSVLFWNENLIYSTFILLSARCISVPFIKNATGAQVAGSQFRRSIRLVFPAAISLAVVYITWSCILPSYLSKYAQKSGNTLLETPYQIPTALVYFNSIFNLFWITNDYSSQAASLAFPTQTLWIISVIFQQSYTVYMTMVIIPYTRSSWRVKALLVFILSAFWVQSWAWFSITGLLIADMVHNMSFKTKAQAGIPIACALVMLVGFILQYLWTAWRPEYRNVLLEGHAGLYYSGGLNYKYDIHQPQARDDNYLILVGLLGLVETYDILQWVLSSRVLVYLGRRALTGIKVWLHLTETRNMSVPLANFICLVLLLPATILSGEFFYRLVDRLSQLLAQETYKWIKS</sequence>
<keyword evidence="1" id="KW-0812">Transmembrane</keyword>
<accession>A0A2J6RZJ2</accession>
<dbReference type="EMBL" id="KZ613941">
    <property type="protein sequence ID" value="PMD43934.1"/>
    <property type="molecule type" value="Genomic_DNA"/>
</dbReference>
<feature type="transmembrane region" description="Helical" evidence="1">
    <location>
        <begin position="378"/>
        <end position="399"/>
    </location>
</feature>
<evidence type="ECO:0000313" key="2">
    <source>
        <dbReference type="EMBL" id="PMD43934.1"/>
    </source>
</evidence>
<feature type="transmembrane region" description="Helical" evidence="1">
    <location>
        <begin position="122"/>
        <end position="144"/>
    </location>
</feature>
<keyword evidence="3" id="KW-1185">Reference proteome</keyword>
<keyword evidence="1" id="KW-1133">Transmembrane helix</keyword>
<evidence type="ECO:0008006" key="4">
    <source>
        <dbReference type="Google" id="ProtNLM"/>
    </source>
</evidence>